<organism evidence="3 4">
    <name type="scientific">Urbifossiella limnaea</name>
    <dbReference type="NCBI Taxonomy" id="2528023"/>
    <lineage>
        <taxon>Bacteria</taxon>
        <taxon>Pseudomonadati</taxon>
        <taxon>Planctomycetota</taxon>
        <taxon>Planctomycetia</taxon>
        <taxon>Gemmatales</taxon>
        <taxon>Gemmataceae</taxon>
        <taxon>Urbifossiella</taxon>
    </lineage>
</organism>
<evidence type="ECO:0000313" key="4">
    <source>
        <dbReference type="Proteomes" id="UP000319576"/>
    </source>
</evidence>
<dbReference type="AlphaFoldDB" id="A0A517XZ20"/>
<dbReference type="KEGG" id="uli:ETAA1_47380"/>
<accession>A0A517XZ20</accession>
<feature type="chain" id="PRO_5022147618" evidence="2">
    <location>
        <begin position="20"/>
        <end position="94"/>
    </location>
</feature>
<dbReference type="OrthoDB" id="292330at2"/>
<proteinExistence type="predicted"/>
<feature type="compositionally biased region" description="Basic and acidic residues" evidence="1">
    <location>
        <begin position="32"/>
        <end position="44"/>
    </location>
</feature>
<keyword evidence="2" id="KW-0732">Signal</keyword>
<dbReference type="EMBL" id="CP036273">
    <property type="protein sequence ID" value="QDU22752.1"/>
    <property type="molecule type" value="Genomic_DNA"/>
</dbReference>
<keyword evidence="4" id="KW-1185">Reference proteome</keyword>
<evidence type="ECO:0000256" key="1">
    <source>
        <dbReference type="SAM" id="MobiDB-lite"/>
    </source>
</evidence>
<name>A0A517XZ20_9BACT</name>
<feature type="signal peptide" evidence="2">
    <location>
        <begin position="1"/>
        <end position="19"/>
    </location>
</feature>
<protein>
    <submittedName>
        <fullName evidence="3">Uncharacterized protein</fullName>
    </submittedName>
</protein>
<feature type="region of interest" description="Disordered" evidence="1">
    <location>
        <begin position="21"/>
        <end position="44"/>
    </location>
</feature>
<gene>
    <name evidence="3" type="ORF">ETAA1_47380</name>
</gene>
<sequence precursor="true">MFRKLILAAVVTTATAAAADAQPLPYGPYGPGRHEPHGPRYPQRDRHDYEVLVRHHGHWDRYRVFDDLYEARRAVYWLERTGRDARIEVVHRHW</sequence>
<evidence type="ECO:0000313" key="3">
    <source>
        <dbReference type="EMBL" id="QDU22752.1"/>
    </source>
</evidence>
<dbReference type="Proteomes" id="UP000319576">
    <property type="component" value="Chromosome"/>
</dbReference>
<evidence type="ECO:0000256" key="2">
    <source>
        <dbReference type="SAM" id="SignalP"/>
    </source>
</evidence>
<dbReference type="RefSeq" id="WP_145242745.1">
    <property type="nucleotide sequence ID" value="NZ_CP036273.1"/>
</dbReference>
<reference evidence="3 4" key="1">
    <citation type="submission" date="2019-02" db="EMBL/GenBank/DDBJ databases">
        <title>Deep-cultivation of Planctomycetes and their phenomic and genomic characterization uncovers novel biology.</title>
        <authorList>
            <person name="Wiegand S."/>
            <person name="Jogler M."/>
            <person name="Boedeker C."/>
            <person name="Pinto D."/>
            <person name="Vollmers J."/>
            <person name="Rivas-Marin E."/>
            <person name="Kohn T."/>
            <person name="Peeters S.H."/>
            <person name="Heuer A."/>
            <person name="Rast P."/>
            <person name="Oberbeckmann S."/>
            <person name="Bunk B."/>
            <person name="Jeske O."/>
            <person name="Meyerdierks A."/>
            <person name="Storesund J.E."/>
            <person name="Kallscheuer N."/>
            <person name="Luecker S."/>
            <person name="Lage O.M."/>
            <person name="Pohl T."/>
            <person name="Merkel B.J."/>
            <person name="Hornburger P."/>
            <person name="Mueller R.-W."/>
            <person name="Bruemmer F."/>
            <person name="Labrenz M."/>
            <person name="Spormann A.M."/>
            <person name="Op den Camp H."/>
            <person name="Overmann J."/>
            <person name="Amann R."/>
            <person name="Jetten M.S.M."/>
            <person name="Mascher T."/>
            <person name="Medema M.H."/>
            <person name="Devos D.P."/>
            <person name="Kaster A.-K."/>
            <person name="Ovreas L."/>
            <person name="Rohde M."/>
            <person name="Galperin M.Y."/>
            <person name="Jogler C."/>
        </authorList>
    </citation>
    <scope>NUCLEOTIDE SEQUENCE [LARGE SCALE GENOMIC DNA]</scope>
    <source>
        <strain evidence="3 4">ETA_A1</strain>
    </source>
</reference>